<accession>A0A7D3Y758</accession>
<feature type="domain" description="Aminoglycoside phosphotransferase" evidence="1">
    <location>
        <begin position="47"/>
        <end position="225"/>
    </location>
</feature>
<keyword evidence="3" id="KW-1185">Reference proteome</keyword>
<gene>
    <name evidence="2" type="ORF">GXN76_06925</name>
</gene>
<dbReference type="InterPro" id="IPR002575">
    <property type="entry name" value="Aminoglycoside_PTrfase"/>
</dbReference>
<dbReference type="PANTHER" id="PTHR21310">
    <property type="entry name" value="AMINOGLYCOSIDE PHOSPHOTRANSFERASE-RELATED-RELATED"/>
    <property type="match status" value="1"/>
</dbReference>
<evidence type="ECO:0000313" key="3">
    <source>
        <dbReference type="Proteomes" id="UP000503088"/>
    </source>
</evidence>
<name>A0A7D3Y758_9BACL</name>
<reference evidence="2 3" key="1">
    <citation type="submission" date="2020-01" db="EMBL/GenBank/DDBJ databases">
        <authorList>
            <person name="Gulvik C.A."/>
            <person name="Batra D.G."/>
        </authorList>
    </citation>
    <scope>NUCLEOTIDE SEQUENCE [LARGE SCALE GENOMIC DNA]</scope>
    <source>
        <strain evidence="2 3">W9323</strain>
    </source>
</reference>
<dbReference type="AlphaFoldDB" id="A0A7D3Y758"/>
<evidence type="ECO:0000259" key="1">
    <source>
        <dbReference type="Pfam" id="PF01636"/>
    </source>
</evidence>
<dbReference type="SUPFAM" id="SSF56112">
    <property type="entry name" value="Protein kinase-like (PK-like)"/>
    <property type="match status" value="1"/>
</dbReference>
<sequence>MYEAFSQLVQRIHPQSKLLRTWRLEGGVSAQVTALEILFPDHQTKKMIIRQYGKVDLQRNHHLAADEFNLLRILNHAELPVPMPYYFNQSDDLFSTSYIVIQFIEGQTLFTPADLNDCILQMATNLAHIHQLDSSRLEVSFLSHQKEIVAEKLSKNPVSMDNSLDEGLIRDTLKTLWPLPQQNHSVILHGDYWPGNILWNNGKLVGIIDWEDAALGDPLADIANSRLEILWAFGVDAMNHFTDQYKSIMTTLDDNHLPYWDLWAALKPISGFNQWGLDKSTEQRMRERHHLFVQQALEKLPS</sequence>
<dbReference type="KEGG" id="kpul:GXN76_06925"/>
<evidence type="ECO:0000313" key="2">
    <source>
        <dbReference type="EMBL" id="QKG85945.1"/>
    </source>
</evidence>
<proteinExistence type="predicted"/>
<dbReference type="Pfam" id="PF01636">
    <property type="entry name" value="APH"/>
    <property type="match status" value="1"/>
</dbReference>
<dbReference type="GO" id="GO:0016740">
    <property type="term" value="F:transferase activity"/>
    <property type="evidence" value="ECO:0007669"/>
    <property type="project" value="UniProtKB-KW"/>
</dbReference>
<dbReference type="EMBL" id="CP048104">
    <property type="protein sequence ID" value="QKG85945.1"/>
    <property type="molecule type" value="Genomic_DNA"/>
</dbReference>
<keyword evidence="2" id="KW-0808">Transferase</keyword>
<dbReference type="InterPro" id="IPR051678">
    <property type="entry name" value="AGP_Transferase"/>
</dbReference>
<protein>
    <submittedName>
        <fullName evidence="2">Aminoglycoside phosphotransferase family protein</fullName>
    </submittedName>
</protein>
<dbReference type="Proteomes" id="UP000503088">
    <property type="component" value="Chromosome"/>
</dbReference>
<dbReference type="Gene3D" id="3.30.200.20">
    <property type="entry name" value="Phosphorylase Kinase, domain 1"/>
    <property type="match status" value="1"/>
</dbReference>
<organism evidence="2 3">
    <name type="scientific">Kroppenstedtia pulmonis</name>
    <dbReference type="NCBI Taxonomy" id="1380685"/>
    <lineage>
        <taxon>Bacteria</taxon>
        <taxon>Bacillati</taxon>
        <taxon>Bacillota</taxon>
        <taxon>Bacilli</taxon>
        <taxon>Bacillales</taxon>
        <taxon>Thermoactinomycetaceae</taxon>
        <taxon>Kroppenstedtia</taxon>
    </lineage>
</organism>
<dbReference type="Gene3D" id="3.90.1200.10">
    <property type="match status" value="1"/>
</dbReference>
<dbReference type="InterPro" id="IPR011009">
    <property type="entry name" value="Kinase-like_dom_sf"/>
</dbReference>